<evidence type="ECO:0000313" key="2">
    <source>
        <dbReference type="EMBL" id="OGG46513.1"/>
    </source>
</evidence>
<dbReference type="Gene3D" id="3.40.30.10">
    <property type="entry name" value="Glutaredoxin"/>
    <property type="match status" value="1"/>
</dbReference>
<comment type="caution">
    <text evidence="2">The sequence shown here is derived from an EMBL/GenBank/DDBJ whole genome shotgun (WGS) entry which is preliminary data.</text>
</comment>
<dbReference type="CDD" id="cd02966">
    <property type="entry name" value="TlpA_like_family"/>
    <property type="match status" value="1"/>
</dbReference>
<dbReference type="AlphaFoldDB" id="A0A1F6CBL3"/>
<dbReference type="PANTHER" id="PTHR42852">
    <property type="entry name" value="THIOL:DISULFIDE INTERCHANGE PROTEIN DSBE"/>
    <property type="match status" value="1"/>
</dbReference>
<proteinExistence type="predicted"/>
<dbReference type="InterPro" id="IPR050553">
    <property type="entry name" value="Thioredoxin_ResA/DsbE_sf"/>
</dbReference>
<dbReference type="GO" id="GO:0016209">
    <property type="term" value="F:antioxidant activity"/>
    <property type="evidence" value="ECO:0007669"/>
    <property type="project" value="InterPro"/>
</dbReference>
<dbReference type="Pfam" id="PF00578">
    <property type="entry name" value="AhpC-TSA"/>
    <property type="match status" value="1"/>
</dbReference>
<evidence type="ECO:0000259" key="1">
    <source>
        <dbReference type="PROSITE" id="PS51352"/>
    </source>
</evidence>
<dbReference type="InterPro" id="IPR036249">
    <property type="entry name" value="Thioredoxin-like_sf"/>
</dbReference>
<dbReference type="EMBL" id="MFKF01000307">
    <property type="protein sequence ID" value="OGG46513.1"/>
    <property type="molecule type" value="Genomic_DNA"/>
</dbReference>
<feature type="domain" description="Thioredoxin" evidence="1">
    <location>
        <begin position="29"/>
        <end position="169"/>
    </location>
</feature>
<dbReference type="PANTHER" id="PTHR42852:SF18">
    <property type="entry name" value="CHROMOSOME UNDETERMINED SCAFFOLD_47, WHOLE GENOME SHOTGUN SEQUENCE"/>
    <property type="match status" value="1"/>
</dbReference>
<dbReference type="InterPro" id="IPR013766">
    <property type="entry name" value="Thioredoxin_domain"/>
</dbReference>
<evidence type="ECO:0000313" key="3">
    <source>
        <dbReference type="Proteomes" id="UP000178606"/>
    </source>
</evidence>
<name>A0A1F6CBL3_HANXR</name>
<dbReference type="PROSITE" id="PS51352">
    <property type="entry name" value="THIOREDOXIN_2"/>
    <property type="match status" value="1"/>
</dbReference>
<dbReference type="SUPFAM" id="SSF52833">
    <property type="entry name" value="Thioredoxin-like"/>
    <property type="match status" value="1"/>
</dbReference>
<accession>A0A1F6CBL3</accession>
<sequence length="170" mass="18428">MRKAILGGVVLGAALSLLSSSVWGGEKEVVEKKVAPEITLASSLNSPAKLSLAGARGKVVLLEFWATWCPPCRASIPHLQKLHDTYGKRGLLIISVTNEDEKTVQAFVKAHRMTFPVGIDDGDKTMTTYGIESIPTAFLIDRTGKVVWEGHTMALTEKEVEKALGSIKRL</sequence>
<organism evidence="2 3">
    <name type="scientific">Handelsmanbacteria sp. (strain RIFCSPLOWO2_12_FULL_64_10)</name>
    <dbReference type="NCBI Taxonomy" id="1817868"/>
    <lineage>
        <taxon>Bacteria</taxon>
        <taxon>Candidatus Handelsmaniibacteriota</taxon>
    </lineage>
</organism>
<dbReference type="InterPro" id="IPR017937">
    <property type="entry name" value="Thioredoxin_CS"/>
</dbReference>
<gene>
    <name evidence="2" type="ORF">A3F84_19715</name>
</gene>
<dbReference type="InterPro" id="IPR000866">
    <property type="entry name" value="AhpC/TSA"/>
</dbReference>
<dbReference type="Proteomes" id="UP000178606">
    <property type="component" value="Unassembled WGS sequence"/>
</dbReference>
<dbReference type="GO" id="GO:0016491">
    <property type="term" value="F:oxidoreductase activity"/>
    <property type="evidence" value="ECO:0007669"/>
    <property type="project" value="InterPro"/>
</dbReference>
<dbReference type="PROSITE" id="PS00194">
    <property type="entry name" value="THIOREDOXIN_1"/>
    <property type="match status" value="1"/>
</dbReference>
<reference evidence="2 3" key="1">
    <citation type="journal article" date="2016" name="Nat. Commun.">
        <title>Thousands of microbial genomes shed light on interconnected biogeochemical processes in an aquifer system.</title>
        <authorList>
            <person name="Anantharaman K."/>
            <person name="Brown C.T."/>
            <person name="Hug L.A."/>
            <person name="Sharon I."/>
            <person name="Castelle C.J."/>
            <person name="Probst A.J."/>
            <person name="Thomas B.C."/>
            <person name="Singh A."/>
            <person name="Wilkins M.J."/>
            <person name="Karaoz U."/>
            <person name="Brodie E.L."/>
            <person name="Williams K.H."/>
            <person name="Hubbard S.S."/>
            <person name="Banfield J.F."/>
        </authorList>
    </citation>
    <scope>NUCLEOTIDE SEQUENCE [LARGE SCALE GENOMIC DNA]</scope>
    <source>
        <strain evidence="3">RIFCSPLOWO2_12_FULL_64_10</strain>
    </source>
</reference>
<protein>
    <recommendedName>
        <fullName evidence="1">Thioredoxin domain-containing protein</fullName>
    </recommendedName>
</protein>